<keyword evidence="10" id="KW-1185">Reference proteome</keyword>
<dbReference type="Proteomes" id="UP000046393">
    <property type="component" value="Unplaced"/>
</dbReference>
<keyword evidence="8 9" id="KW-0546">Nucleotide metabolism</keyword>
<dbReference type="SFLD" id="SFLDS00003">
    <property type="entry name" value="Haloacid_Dehalogenase"/>
    <property type="match status" value="1"/>
</dbReference>
<dbReference type="SUPFAM" id="SSF56784">
    <property type="entry name" value="HAD-like"/>
    <property type="match status" value="1"/>
</dbReference>
<dbReference type="Pfam" id="PF05822">
    <property type="entry name" value="UMPH-1"/>
    <property type="match status" value="1"/>
</dbReference>
<dbReference type="GO" id="GO:0000287">
    <property type="term" value="F:magnesium ion binding"/>
    <property type="evidence" value="ECO:0007669"/>
    <property type="project" value="InterPro"/>
</dbReference>
<comment type="subcellular location">
    <subcellularLocation>
        <location evidence="9">Cytoplasm</location>
    </subcellularLocation>
</comment>
<dbReference type="WBParaSite" id="SMUV_0001090501-mRNA-1">
    <property type="protein sequence ID" value="SMUV_0001090501-mRNA-1"/>
    <property type="gene ID" value="SMUV_0001090501"/>
</dbReference>
<evidence type="ECO:0000256" key="1">
    <source>
        <dbReference type="ARBA" id="ARBA00000815"/>
    </source>
</evidence>
<evidence type="ECO:0000256" key="3">
    <source>
        <dbReference type="ARBA" id="ARBA00012643"/>
    </source>
</evidence>
<dbReference type="GO" id="GO:0000166">
    <property type="term" value="F:nucleotide binding"/>
    <property type="evidence" value="ECO:0007669"/>
    <property type="project" value="UniProtKB-KW"/>
</dbReference>
<dbReference type="Gene3D" id="3.40.50.1000">
    <property type="entry name" value="HAD superfamily/HAD-like"/>
    <property type="match status" value="1"/>
</dbReference>
<evidence type="ECO:0000313" key="11">
    <source>
        <dbReference type="WBParaSite" id="SMUV_0001090501-mRNA-1"/>
    </source>
</evidence>
<sequence>MDLIMDIMKNPKVRCKNIANVEKKIRRIFEDGISSFMVITDFDYTISRYHNSKGEECWTSYGVFETGLSESMNELYRKCEVLKAKYLPIEFDPHMSIAEKIPYMEKWWDDAHNYIIESRLTKANLENCVKHSRIELRDNAESFFATLSSNDVPIIIFSAGIGNVIDIFLQQKFSKVPDNVHVISNMMEFDDDGYASRFLLPLIHTFCKNASVIGSKSHLFESVIERKNVLLMGDSLGDLDMDKGVVNKGEVLKIGFLNFNADALLEKYMDGYDIVLLDDQSFDIPLKIINSIPVHLESFGSRRKLCKFIVIYIRFHNKVFQNLITKN</sequence>
<dbReference type="AlphaFoldDB" id="A0A0N5B0V3"/>
<accession>A0A0N5B0V3</accession>
<evidence type="ECO:0000256" key="4">
    <source>
        <dbReference type="ARBA" id="ARBA00022723"/>
    </source>
</evidence>
<dbReference type="SFLD" id="SFLDG01128">
    <property type="entry name" value="C1.4:_5'-Nucleotidase_Like"/>
    <property type="match status" value="1"/>
</dbReference>
<evidence type="ECO:0000256" key="2">
    <source>
        <dbReference type="ARBA" id="ARBA00008389"/>
    </source>
</evidence>
<dbReference type="PANTHER" id="PTHR13045">
    <property type="entry name" value="5'-NUCLEOTIDASE"/>
    <property type="match status" value="1"/>
</dbReference>
<dbReference type="NCBIfam" id="TIGR01544">
    <property type="entry name" value="HAD-SF-IE"/>
    <property type="match status" value="1"/>
</dbReference>
<dbReference type="GO" id="GO:0005737">
    <property type="term" value="C:cytoplasm"/>
    <property type="evidence" value="ECO:0007669"/>
    <property type="project" value="UniProtKB-SubCell"/>
</dbReference>
<evidence type="ECO:0000313" key="10">
    <source>
        <dbReference type="Proteomes" id="UP000046393"/>
    </source>
</evidence>
<dbReference type="GO" id="GO:0009117">
    <property type="term" value="P:nucleotide metabolic process"/>
    <property type="evidence" value="ECO:0007669"/>
    <property type="project" value="UniProtKB-KW"/>
</dbReference>
<keyword evidence="5 9" id="KW-0547">Nucleotide-binding</keyword>
<dbReference type="InterPro" id="IPR006434">
    <property type="entry name" value="Pyrimidine_nucleotidase_eu"/>
</dbReference>
<keyword evidence="4" id="KW-0479">Metal-binding</keyword>
<evidence type="ECO:0000256" key="5">
    <source>
        <dbReference type="ARBA" id="ARBA00022741"/>
    </source>
</evidence>
<dbReference type="GO" id="GO:0008253">
    <property type="term" value="F:5'-nucleotidase activity"/>
    <property type="evidence" value="ECO:0007669"/>
    <property type="project" value="UniProtKB-EC"/>
</dbReference>
<dbReference type="STRING" id="451379.A0A0N5B0V3"/>
<dbReference type="FunFam" id="1.10.150.340:FF:000001">
    <property type="entry name" value="Cytosolic 5-nucleotidase 3-like"/>
    <property type="match status" value="1"/>
</dbReference>
<evidence type="ECO:0000256" key="9">
    <source>
        <dbReference type="RuleBase" id="RU361276"/>
    </source>
</evidence>
<evidence type="ECO:0000256" key="7">
    <source>
        <dbReference type="ARBA" id="ARBA00022842"/>
    </source>
</evidence>
<reference evidence="11" key="1">
    <citation type="submission" date="2017-02" db="UniProtKB">
        <authorList>
            <consortium name="WormBaseParasite"/>
        </authorList>
    </citation>
    <scope>IDENTIFICATION</scope>
</reference>
<comment type="catalytic activity">
    <reaction evidence="1 9">
        <text>a ribonucleoside 5'-phosphate + H2O = a ribonucleoside + phosphate</text>
        <dbReference type="Rhea" id="RHEA:12484"/>
        <dbReference type="ChEBI" id="CHEBI:15377"/>
        <dbReference type="ChEBI" id="CHEBI:18254"/>
        <dbReference type="ChEBI" id="CHEBI:43474"/>
        <dbReference type="ChEBI" id="CHEBI:58043"/>
        <dbReference type="EC" id="3.1.3.5"/>
    </reaction>
</comment>
<protein>
    <recommendedName>
        <fullName evidence="3 9">5'-nucleotidase</fullName>
        <ecNumber evidence="3 9">3.1.3.5</ecNumber>
    </recommendedName>
</protein>
<dbReference type="Gene3D" id="1.10.150.340">
    <property type="entry name" value="Pyrimidine 5'-nucleotidase (UMPH-1), N-terminal domain"/>
    <property type="match status" value="1"/>
</dbReference>
<keyword evidence="6 9" id="KW-0378">Hydrolase</keyword>
<evidence type="ECO:0000256" key="6">
    <source>
        <dbReference type="ARBA" id="ARBA00022801"/>
    </source>
</evidence>
<dbReference type="EC" id="3.1.3.5" evidence="3 9"/>
<evidence type="ECO:0000256" key="8">
    <source>
        <dbReference type="ARBA" id="ARBA00023080"/>
    </source>
</evidence>
<dbReference type="PANTHER" id="PTHR13045:SF0">
    <property type="entry name" value="7-METHYLGUANOSINE PHOSPHATE-SPECIFIC 5'-NUCLEOTIDASE"/>
    <property type="match status" value="1"/>
</dbReference>
<organism evidence="10 11">
    <name type="scientific">Syphacia muris</name>
    <dbReference type="NCBI Taxonomy" id="451379"/>
    <lineage>
        <taxon>Eukaryota</taxon>
        <taxon>Metazoa</taxon>
        <taxon>Ecdysozoa</taxon>
        <taxon>Nematoda</taxon>
        <taxon>Chromadorea</taxon>
        <taxon>Rhabditida</taxon>
        <taxon>Spirurina</taxon>
        <taxon>Oxyuridomorpha</taxon>
        <taxon>Oxyuroidea</taxon>
        <taxon>Oxyuridae</taxon>
        <taxon>Syphacia</taxon>
    </lineage>
</organism>
<comment type="similarity">
    <text evidence="2 9">Belongs to the pyrimidine 5'-nucleotidase family.</text>
</comment>
<dbReference type="InterPro" id="IPR023214">
    <property type="entry name" value="HAD_sf"/>
</dbReference>
<proteinExistence type="inferred from homology"/>
<keyword evidence="9" id="KW-0963">Cytoplasm</keyword>
<dbReference type="InterPro" id="IPR036412">
    <property type="entry name" value="HAD-like_sf"/>
</dbReference>
<keyword evidence="7" id="KW-0460">Magnesium</keyword>
<name>A0A0N5B0V3_9BILA</name>